<evidence type="ECO:0000259" key="10">
    <source>
        <dbReference type="PROSITE" id="PS51471"/>
    </source>
</evidence>
<protein>
    <recommendedName>
        <fullName evidence="8">gibberellin 2beta-dioxygenase</fullName>
        <ecNumber evidence="8">1.14.11.13</ecNumber>
    </recommendedName>
</protein>
<evidence type="ECO:0000256" key="7">
    <source>
        <dbReference type="ARBA" id="ARBA00061282"/>
    </source>
</evidence>
<keyword evidence="5 9" id="KW-0408">Iron</keyword>
<accession>A0A0K9NL07</accession>
<gene>
    <name evidence="11" type="ORF">ZOSMA_85G00245</name>
</gene>
<reference evidence="12" key="1">
    <citation type="journal article" date="2016" name="Nature">
        <title>The genome of the seagrass Zostera marina reveals angiosperm adaptation to the sea.</title>
        <authorList>
            <person name="Olsen J.L."/>
            <person name="Rouze P."/>
            <person name="Verhelst B."/>
            <person name="Lin Y.-C."/>
            <person name="Bayer T."/>
            <person name="Collen J."/>
            <person name="Dattolo E."/>
            <person name="De Paoli E."/>
            <person name="Dittami S."/>
            <person name="Maumus F."/>
            <person name="Michel G."/>
            <person name="Kersting A."/>
            <person name="Lauritano C."/>
            <person name="Lohaus R."/>
            <person name="Toepel M."/>
            <person name="Tonon T."/>
            <person name="Vanneste K."/>
            <person name="Amirebrahimi M."/>
            <person name="Brakel J."/>
            <person name="Bostroem C."/>
            <person name="Chovatia M."/>
            <person name="Grimwood J."/>
            <person name="Jenkins J.W."/>
            <person name="Jueterbock A."/>
            <person name="Mraz A."/>
            <person name="Stam W.T."/>
            <person name="Tice H."/>
            <person name="Bornberg-Bauer E."/>
            <person name="Green P.J."/>
            <person name="Pearson G.A."/>
            <person name="Procaccini G."/>
            <person name="Duarte C.M."/>
            <person name="Schmutz J."/>
            <person name="Reusch T.B.H."/>
            <person name="Van de Peer Y."/>
        </authorList>
    </citation>
    <scope>NUCLEOTIDE SEQUENCE [LARGE SCALE GENOMIC DNA]</scope>
    <source>
        <strain evidence="12">cv. Finnish</strain>
    </source>
</reference>
<dbReference type="Pfam" id="PF03171">
    <property type="entry name" value="2OG-FeII_Oxy"/>
    <property type="match status" value="1"/>
</dbReference>
<name>A0A0K9NL07_ZOSMR</name>
<evidence type="ECO:0000256" key="3">
    <source>
        <dbReference type="ARBA" id="ARBA00022964"/>
    </source>
</evidence>
<evidence type="ECO:0000256" key="5">
    <source>
        <dbReference type="ARBA" id="ARBA00023004"/>
    </source>
</evidence>
<comment type="similarity">
    <text evidence="7">Belongs to the iron/ascorbate-dependent oxidoreductase family. GA2OX subfamily.</text>
</comment>
<evidence type="ECO:0000256" key="6">
    <source>
        <dbReference type="ARBA" id="ARBA00052204"/>
    </source>
</evidence>
<dbReference type="STRING" id="29655.A0A0K9NL07"/>
<keyword evidence="3 11" id="KW-0223">Dioxygenase</keyword>
<comment type="cofactor">
    <cofactor evidence="1">
        <name>L-ascorbate</name>
        <dbReference type="ChEBI" id="CHEBI:38290"/>
    </cofactor>
</comment>
<dbReference type="Proteomes" id="UP000036987">
    <property type="component" value="Unassembled WGS sequence"/>
</dbReference>
<comment type="caution">
    <text evidence="11">The sequence shown here is derived from an EMBL/GenBank/DDBJ whole genome shotgun (WGS) entry which is preliminary data.</text>
</comment>
<dbReference type="FunFam" id="2.60.120.330:FF:000014">
    <property type="entry name" value="Gibberellin 2-beta-dioxygenase 1"/>
    <property type="match status" value="1"/>
</dbReference>
<dbReference type="Pfam" id="PF14226">
    <property type="entry name" value="DIOX_N"/>
    <property type="match status" value="1"/>
</dbReference>
<dbReference type="GO" id="GO:0009416">
    <property type="term" value="P:response to light stimulus"/>
    <property type="evidence" value="ECO:0000318"/>
    <property type="project" value="GO_Central"/>
</dbReference>
<feature type="domain" description="Fe2OG dioxygenase" evidence="10">
    <location>
        <begin position="177"/>
        <end position="284"/>
    </location>
</feature>
<sequence length="332" mass="37407">MVVLNNPESLQEHISLGEVFQSFDDHRIPVIDMLKHDESVSLMVGACEEVGFFKVINHGVPMELMATLEAEAINFFSMNHKEKEKMGRVPNPYYYGSKNIGRNGDVGWIEYLLMQITTNTFNSAPVITTNINCFSRCGLNDYIMAMRKLSCQVLEMMAQGLGLQDKDAFSRLVMEEDSDTMFRLNHYPPCPHADGDGVGCNITGFGEHTDPQLISILRSNNTSGLQIALKDETWVTVPSDNTSFFVNIGDSLQVITNGRFKSVKHRVLANSLHSRVSMIYFGGPSPKEKIAALPVMMEEGEESNYREFTWCEYKMSAYKSKLGDDRLALFHK</sequence>
<dbReference type="EMBL" id="LFYR01002060">
    <property type="protein sequence ID" value="KMZ57464.1"/>
    <property type="molecule type" value="Genomic_DNA"/>
</dbReference>
<dbReference type="AlphaFoldDB" id="A0A0K9NL07"/>
<organism evidence="11 12">
    <name type="scientific">Zostera marina</name>
    <name type="common">Eelgrass</name>
    <dbReference type="NCBI Taxonomy" id="29655"/>
    <lineage>
        <taxon>Eukaryota</taxon>
        <taxon>Viridiplantae</taxon>
        <taxon>Streptophyta</taxon>
        <taxon>Embryophyta</taxon>
        <taxon>Tracheophyta</taxon>
        <taxon>Spermatophyta</taxon>
        <taxon>Magnoliopsida</taxon>
        <taxon>Liliopsida</taxon>
        <taxon>Zosteraceae</taxon>
        <taxon>Zostera</taxon>
    </lineage>
</organism>
<evidence type="ECO:0000256" key="1">
    <source>
        <dbReference type="ARBA" id="ARBA00001961"/>
    </source>
</evidence>
<evidence type="ECO:0000256" key="8">
    <source>
        <dbReference type="ARBA" id="ARBA00066708"/>
    </source>
</evidence>
<dbReference type="InterPro" id="IPR005123">
    <property type="entry name" value="Oxoglu/Fe-dep_dioxygenase_dom"/>
</dbReference>
<evidence type="ECO:0000256" key="9">
    <source>
        <dbReference type="RuleBase" id="RU003682"/>
    </source>
</evidence>
<keyword evidence="12" id="KW-1185">Reference proteome</keyword>
<dbReference type="PRINTS" id="PR00682">
    <property type="entry name" value="IPNSYNTHASE"/>
</dbReference>
<evidence type="ECO:0000313" key="11">
    <source>
        <dbReference type="EMBL" id="KMZ57464.1"/>
    </source>
</evidence>
<dbReference type="PANTHER" id="PTHR47990">
    <property type="entry name" value="2-OXOGLUTARATE (2OG) AND FE(II)-DEPENDENT OXYGENASE SUPERFAMILY PROTEIN-RELATED"/>
    <property type="match status" value="1"/>
</dbReference>
<dbReference type="EC" id="1.14.11.13" evidence="8"/>
<dbReference type="InterPro" id="IPR026992">
    <property type="entry name" value="DIOX_N"/>
</dbReference>
<dbReference type="OrthoDB" id="288590at2759"/>
<dbReference type="SUPFAM" id="SSF51197">
    <property type="entry name" value="Clavaminate synthase-like"/>
    <property type="match status" value="1"/>
</dbReference>
<evidence type="ECO:0000256" key="4">
    <source>
        <dbReference type="ARBA" id="ARBA00023002"/>
    </source>
</evidence>
<dbReference type="GO" id="GO:0046872">
    <property type="term" value="F:metal ion binding"/>
    <property type="evidence" value="ECO:0007669"/>
    <property type="project" value="UniProtKB-KW"/>
</dbReference>
<dbReference type="InterPro" id="IPR027443">
    <property type="entry name" value="IPNS-like_sf"/>
</dbReference>
<comment type="catalytic activity">
    <reaction evidence="6">
        <text>gibberellin A1 + 2-oxoglutarate + O2 = gibberellin A8 + succinate + CO2</text>
        <dbReference type="Rhea" id="RHEA:15005"/>
        <dbReference type="ChEBI" id="CHEBI:15379"/>
        <dbReference type="ChEBI" id="CHEBI:16526"/>
        <dbReference type="ChEBI" id="CHEBI:16810"/>
        <dbReference type="ChEBI" id="CHEBI:30031"/>
        <dbReference type="ChEBI" id="CHEBI:58524"/>
        <dbReference type="ChEBI" id="CHEBI:58594"/>
        <dbReference type="EC" id="1.14.11.13"/>
    </reaction>
</comment>
<dbReference type="Gene3D" id="2.60.120.330">
    <property type="entry name" value="B-lactam Antibiotic, Isopenicillin N Synthase, Chain"/>
    <property type="match status" value="1"/>
</dbReference>
<dbReference type="GO" id="GO:0045487">
    <property type="term" value="P:gibberellin catabolic process"/>
    <property type="evidence" value="ECO:0000318"/>
    <property type="project" value="GO_Central"/>
</dbReference>
<dbReference type="OMA" id="MHFERIA"/>
<dbReference type="PROSITE" id="PS51471">
    <property type="entry name" value="FE2OG_OXY"/>
    <property type="match status" value="1"/>
</dbReference>
<dbReference type="InterPro" id="IPR050231">
    <property type="entry name" value="Iron_ascorbate_oxido_reductase"/>
</dbReference>
<evidence type="ECO:0000256" key="2">
    <source>
        <dbReference type="ARBA" id="ARBA00022723"/>
    </source>
</evidence>
<evidence type="ECO:0000313" key="12">
    <source>
        <dbReference type="Proteomes" id="UP000036987"/>
    </source>
</evidence>
<keyword evidence="2 9" id="KW-0479">Metal-binding</keyword>
<dbReference type="InterPro" id="IPR044861">
    <property type="entry name" value="IPNS-like_FE2OG_OXY"/>
</dbReference>
<dbReference type="GO" id="GO:0045543">
    <property type="term" value="F:gibberellin 2-beta-dioxygenase activity"/>
    <property type="evidence" value="ECO:0000318"/>
    <property type="project" value="GO_Central"/>
</dbReference>
<proteinExistence type="inferred from homology"/>
<keyword evidence="4 9" id="KW-0560">Oxidoreductase</keyword>